<name>A0ABS0D5F7_9NOCA</name>
<dbReference type="EMBL" id="JADLQX010000339">
    <property type="protein sequence ID" value="MBF6303242.1"/>
    <property type="molecule type" value="Genomic_DNA"/>
</dbReference>
<evidence type="ECO:0000313" key="1">
    <source>
        <dbReference type="EMBL" id="MBF6303242.1"/>
    </source>
</evidence>
<gene>
    <name evidence="1" type="ORF">IU459_38045</name>
    <name evidence="2" type="ORF">IU459_38105</name>
</gene>
<dbReference type="Gene3D" id="3.30.559.30">
    <property type="entry name" value="Nonribosomal peptide synthetase, condensation domain"/>
    <property type="match status" value="1"/>
</dbReference>
<keyword evidence="3" id="KW-1185">Reference proteome</keyword>
<reference evidence="1 3" key="1">
    <citation type="submission" date="2020-10" db="EMBL/GenBank/DDBJ databases">
        <title>Identification of Nocardia species via Next-generation sequencing and recognition of intraspecies genetic diversity.</title>
        <authorList>
            <person name="Li P."/>
            <person name="Li P."/>
            <person name="Lu B."/>
        </authorList>
    </citation>
    <scope>NUCLEOTIDE SEQUENCE [LARGE SCALE GENOMIC DNA]</scope>
    <source>
        <strain evidence="1 3">BJ06-0157</strain>
    </source>
</reference>
<evidence type="ECO:0000313" key="3">
    <source>
        <dbReference type="Proteomes" id="UP000702209"/>
    </source>
</evidence>
<dbReference type="EMBL" id="JADLQX010000351">
    <property type="protein sequence ID" value="MBF6303254.1"/>
    <property type="molecule type" value="Genomic_DNA"/>
</dbReference>
<feature type="non-terminal residue" evidence="1">
    <location>
        <position position="1"/>
    </location>
</feature>
<accession>A0ABS0D5F7</accession>
<protein>
    <submittedName>
        <fullName evidence="1">Uncharacterized protein</fullName>
    </submittedName>
</protein>
<feature type="non-terminal residue" evidence="1">
    <location>
        <position position="84"/>
    </location>
</feature>
<dbReference type="RefSeq" id="WP_195134367.1">
    <property type="nucleotide sequence ID" value="NZ_JADLQX010000339.1"/>
</dbReference>
<dbReference type="Proteomes" id="UP000702209">
    <property type="component" value="Unassembled WGS sequence"/>
</dbReference>
<comment type="caution">
    <text evidence="1">The sequence shown here is derived from an EMBL/GenBank/DDBJ whole genome shotgun (WGS) entry which is preliminary data.</text>
</comment>
<dbReference type="SUPFAM" id="SSF52777">
    <property type="entry name" value="CoA-dependent acyltransferases"/>
    <property type="match status" value="1"/>
</dbReference>
<organism evidence="1 3">
    <name type="scientific">Nocardia amamiensis</name>
    <dbReference type="NCBI Taxonomy" id="404578"/>
    <lineage>
        <taxon>Bacteria</taxon>
        <taxon>Bacillati</taxon>
        <taxon>Actinomycetota</taxon>
        <taxon>Actinomycetes</taxon>
        <taxon>Mycobacteriales</taxon>
        <taxon>Nocardiaceae</taxon>
        <taxon>Nocardia</taxon>
    </lineage>
</organism>
<sequence length="84" mass="8963">VIEKLPVEVSAEVTKALLTTVPALFHGGVNDGLLTALALATAKWRARRVAARGDESLLIRLEGHGREEDVVAGADLSRTVGWFT</sequence>
<proteinExistence type="predicted"/>
<evidence type="ECO:0000313" key="2">
    <source>
        <dbReference type="EMBL" id="MBF6303254.1"/>
    </source>
</evidence>